<evidence type="ECO:0000313" key="2">
    <source>
        <dbReference type="Proteomes" id="UP001596392"/>
    </source>
</evidence>
<evidence type="ECO:0008006" key="3">
    <source>
        <dbReference type="Google" id="ProtNLM"/>
    </source>
</evidence>
<reference evidence="2" key="1">
    <citation type="journal article" date="2019" name="Int. J. Syst. Evol. Microbiol.">
        <title>The Global Catalogue of Microorganisms (GCM) 10K type strain sequencing project: providing services to taxonomists for standard genome sequencing and annotation.</title>
        <authorList>
            <consortium name="The Broad Institute Genomics Platform"/>
            <consortium name="The Broad Institute Genome Sequencing Center for Infectious Disease"/>
            <person name="Wu L."/>
            <person name="Ma J."/>
        </authorList>
    </citation>
    <scope>NUCLEOTIDE SEQUENCE [LARGE SCALE GENOMIC DNA]</scope>
    <source>
        <strain evidence="2">CGMCC 1.9106</strain>
    </source>
</reference>
<dbReference type="RefSeq" id="WP_376808468.1">
    <property type="nucleotide sequence ID" value="NZ_JBHTAC010000027.1"/>
</dbReference>
<dbReference type="InterPro" id="IPR011989">
    <property type="entry name" value="ARM-like"/>
</dbReference>
<dbReference type="Proteomes" id="UP001596392">
    <property type="component" value="Unassembled WGS sequence"/>
</dbReference>
<evidence type="ECO:0000313" key="1">
    <source>
        <dbReference type="EMBL" id="MFC7245555.1"/>
    </source>
</evidence>
<dbReference type="Gene3D" id="1.25.10.10">
    <property type="entry name" value="Leucine-rich Repeat Variant"/>
    <property type="match status" value="1"/>
</dbReference>
<dbReference type="SUPFAM" id="SSF48371">
    <property type="entry name" value="ARM repeat"/>
    <property type="match status" value="1"/>
</dbReference>
<dbReference type="InterPro" id="IPR016024">
    <property type="entry name" value="ARM-type_fold"/>
</dbReference>
<protein>
    <recommendedName>
        <fullName evidence="3">HEAT repeat protein</fullName>
    </recommendedName>
</protein>
<dbReference type="Pfam" id="PF13646">
    <property type="entry name" value="HEAT_2"/>
    <property type="match status" value="1"/>
</dbReference>
<gene>
    <name evidence="1" type="ORF">ACFQO7_24025</name>
</gene>
<name>A0ABW2H021_9ACTN</name>
<organism evidence="1 2">
    <name type="scientific">Catellatospora aurea</name>
    <dbReference type="NCBI Taxonomy" id="1337874"/>
    <lineage>
        <taxon>Bacteria</taxon>
        <taxon>Bacillati</taxon>
        <taxon>Actinomycetota</taxon>
        <taxon>Actinomycetes</taxon>
        <taxon>Micromonosporales</taxon>
        <taxon>Micromonosporaceae</taxon>
        <taxon>Catellatospora</taxon>
    </lineage>
</organism>
<comment type="caution">
    <text evidence="1">The sequence shown here is derived from an EMBL/GenBank/DDBJ whole genome shotgun (WGS) entry which is preliminary data.</text>
</comment>
<keyword evidence="2" id="KW-1185">Reference proteome</keyword>
<dbReference type="EMBL" id="JBHTAC010000027">
    <property type="protein sequence ID" value="MFC7245555.1"/>
    <property type="molecule type" value="Genomic_DNA"/>
</dbReference>
<sequence length="144" mass="15550">MAVYDRFLTGDVYEQRAAVDGLGRLGPQAASYAGQLRKLLRRKDPHGWLRLGAARALWQVAGETSTVTPVLEGVWDANPHTRTAIAQVWSDMGLAAASARPLIEAELSRVRRHNAVDGGYSSAQVVDDERLLRACRAALTAVAG</sequence>
<proteinExistence type="predicted"/>
<accession>A0ABW2H021</accession>